<keyword evidence="6" id="KW-0862">Zinc</keyword>
<dbReference type="EMBL" id="NJET01000030">
    <property type="protein sequence ID" value="PHH64499.1"/>
    <property type="molecule type" value="Genomic_DNA"/>
</dbReference>
<dbReference type="Gene3D" id="2.40.37.20">
    <property type="entry name" value="D-serine dehydratase-like domain"/>
    <property type="match status" value="1"/>
</dbReference>
<comment type="function">
    <text evidence="10">Catalyzes the conversion of D-serine to pyruvate and ammonia. May play a role in D-serine detoxification.</text>
</comment>
<feature type="domain" description="D-serine dehydratase-like" evidence="14">
    <location>
        <begin position="334"/>
        <end position="460"/>
    </location>
</feature>
<dbReference type="Proteomes" id="UP000226192">
    <property type="component" value="Unassembled WGS sequence"/>
</dbReference>
<comment type="caution">
    <text evidence="15">The sequence shown here is derived from an EMBL/GenBank/DDBJ whole genome shotgun (WGS) entry which is preliminary data.</text>
</comment>
<dbReference type="EC" id="4.3.1.18" evidence="11"/>
<evidence type="ECO:0000256" key="1">
    <source>
        <dbReference type="ARBA" id="ARBA00001933"/>
    </source>
</evidence>
<dbReference type="InterPro" id="IPR029066">
    <property type="entry name" value="PLP-binding_barrel"/>
</dbReference>
<sequence>MSCDQVLFPSASKATLAHMLCGKSLGEVATPAAVMNVAAARRNCARMLEACDELDLGWRAHVKTHKTAELTRLQVGSDASRPAKIVVSTMAEAEFLLPLLLEYKSQGRGVNVLYGLPIACNAVERLSRLAGALGQDSISILLDDPEQLRVALALKEASGVVPHAYVKVDMGGRRAGVVVGSARFGEVVDAALDAHGQGGVRLSGLYTHAGHSYGGSSPAAAMDMLAQEVQAMLQGADDIKASAEARGVANMAPLVISAGASPTALSVQNMLEESSGACGQNNSECLGLAKLLAQVRAHGHSRVEIHAGVYATLDLQQLAAHSMASSRLSWRHVAFTVLAQVHSIYPGRGAQGLPEVLIGAGGLALAREPCKAYDGMAMVTPWGREGVSMPAGNVQDFEGWIVGRFAQEHGILTWQWSKDSKQEETSLPSEHMVRVGQKIRLWPNHACITGSHFACYLVVDEDDAGNRDKIIDVWPRARGW</sequence>
<dbReference type="STRING" id="1399860.A0A2C5XAF3"/>
<protein>
    <recommendedName>
        <fullName evidence="12">D-serine dehydratase</fullName>
        <ecNumber evidence="11">4.3.1.18</ecNumber>
    </recommendedName>
    <alternativeName>
        <fullName evidence="13">D-serine deaminase</fullName>
    </alternativeName>
</protein>
<keyword evidence="16" id="KW-1185">Reference proteome</keyword>
<dbReference type="Pfam" id="PF01168">
    <property type="entry name" value="Ala_racemase_N"/>
    <property type="match status" value="1"/>
</dbReference>
<evidence type="ECO:0000256" key="2">
    <source>
        <dbReference type="ARBA" id="ARBA00001947"/>
    </source>
</evidence>
<evidence type="ECO:0000256" key="4">
    <source>
        <dbReference type="ARBA" id="ARBA00022575"/>
    </source>
</evidence>
<comment type="cofactor">
    <cofactor evidence="1">
        <name>pyridoxal 5'-phosphate</name>
        <dbReference type="ChEBI" id="CHEBI:597326"/>
    </cofactor>
</comment>
<evidence type="ECO:0000256" key="5">
    <source>
        <dbReference type="ARBA" id="ARBA00022723"/>
    </source>
</evidence>
<dbReference type="SUPFAM" id="SSF51419">
    <property type="entry name" value="PLP-binding barrel"/>
    <property type="match status" value="1"/>
</dbReference>
<accession>A0A2C5XAF3</accession>
<keyword evidence="7" id="KW-0663">Pyridoxal phosphate</keyword>
<evidence type="ECO:0000313" key="15">
    <source>
        <dbReference type="EMBL" id="PHH64499.1"/>
    </source>
</evidence>
<evidence type="ECO:0000259" key="14">
    <source>
        <dbReference type="SMART" id="SM01119"/>
    </source>
</evidence>
<dbReference type="OrthoDB" id="20198at2759"/>
<dbReference type="FunFam" id="3.20.20.10:FF:000016">
    <property type="entry name" value="D-serine dehydratase"/>
    <property type="match status" value="1"/>
</dbReference>
<dbReference type="InterPro" id="IPR026956">
    <property type="entry name" value="D-ser_dehydrat-like_dom"/>
</dbReference>
<evidence type="ECO:0000256" key="7">
    <source>
        <dbReference type="ARBA" id="ARBA00022898"/>
    </source>
</evidence>
<dbReference type="GO" id="GO:0009636">
    <property type="term" value="P:response to toxic substance"/>
    <property type="evidence" value="ECO:0007669"/>
    <property type="project" value="UniProtKB-KW"/>
</dbReference>
<dbReference type="GO" id="GO:0008721">
    <property type="term" value="F:D-serine ammonia-lyase activity"/>
    <property type="evidence" value="ECO:0007669"/>
    <property type="project" value="UniProtKB-EC"/>
</dbReference>
<name>A0A2C5XAF3_9HYPO</name>
<proteinExistence type="inferred from homology"/>
<keyword evidence="5" id="KW-0479">Metal-binding</keyword>
<keyword evidence="4" id="KW-0216">Detoxification</keyword>
<evidence type="ECO:0000313" key="16">
    <source>
        <dbReference type="Proteomes" id="UP000226192"/>
    </source>
</evidence>
<evidence type="ECO:0000256" key="12">
    <source>
        <dbReference type="ARBA" id="ARBA00069616"/>
    </source>
</evidence>
<dbReference type="PANTHER" id="PTHR28004">
    <property type="entry name" value="ZGC:162816-RELATED"/>
    <property type="match status" value="1"/>
</dbReference>
<dbReference type="PANTHER" id="PTHR28004:SF2">
    <property type="entry name" value="D-SERINE DEHYDRATASE"/>
    <property type="match status" value="1"/>
</dbReference>
<evidence type="ECO:0000256" key="6">
    <source>
        <dbReference type="ARBA" id="ARBA00022833"/>
    </source>
</evidence>
<dbReference type="GO" id="GO:0046872">
    <property type="term" value="F:metal ion binding"/>
    <property type="evidence" value="ECO:0007669"/>
    <property type="project" value="UniProtKB-KW"/>
</dbReference>
<evidence type="ECO:0000256" key="10">
    <source>
        <dbReference type="ARBA" id="ARBA00055764"/>
    </source>
</evidence>
<comment type="similarity">
    <text evidence="3">Belongs to the DSD1 family.</text>
</comment>
<evidence type="ECO:0000256" key="3">
    <source>
        <dbReference type="ARBA" id="ARBA00005323"/>
    </source>
</evidence>
<gene>
    <name evidence="15" type="ORF">CDD81_4574</name>
</gene>
<organism evidence="15 16">
    <name type="scientific">Ophiocordyceps australis</name>
    <dbReference type="NCBI Taxonomy" id="1399860"/>
    <lineage>
        <taxon>Eukaryota</taxon>
        <taxon>Fungi</taxon>
        <taxon>Dikarya</taxon>
        <taxon>Ascomycota</taxon>
        <taxon>Pezizomycotina</taxon>
        <taxon>Sordariomycetes</taxon>
        <taxon>Hypocreomycetidae</taxon>
        <taxon>Hypocreales</taxon>
        <taxon>Ophiocordycipitaceae</taxon>
        <taxon>Ophiocordyceps</taxon>
    </lineage>
</organism>
<reference evidence="15 16" key="1">
    <citation type="submission" date="2017-06" db="EMBL/GenBank/DDBJ databases">
        <title>Ant-infecting Ophiocordyceps genomes reveal a high diversity of potential behavioral manipulation genes and a possible major role for enterotoxins.</title>
        <authorList>
            <person name="De Bekker C."/>
            <person name="Evans H.C."/>
            <person name="Brachmann A."/>
            <person name="Hughes D.P."/>
        </authorList>
    </citation>
    <scope>NUCLEOTIDE SEQUENCE [LARGE SCALE GENOMIC DNA]</scope>
    <source>
        <strain evidence="15 16">Map64</strain>
    </source>
</reference>
<dbReference type="InterPro" id="IPR051466">
    <property type="entry name" value="D-amino_acid_metab_enzyme"/>
</dbReference>
<evidence type="ECO:0000256" key="8">
    <source>
        <dbReference type="ARBA" id="ARBA00023239"/>
    </source>
</evidence>
<dbReference type="AlphaFoldDB" id="A0A2C5XAF3"/>
<keyword evidence="8" id="KW-0456">Lyase</keyword>
<dbReference type="Pfam" id="PF14031">
    <property type="entry name" value="D-ser_dehydrat"/>
    <property type="match status" value="1"/>
</dbReference>
<comment type="cofactor">
    <cofactor evidence="2">
        <name>Zn(2+)</name>
        <dbReference type="ChEBI" id="CHEBI:29105"/>
    </cofactor>
</comment>
<evidence type="ECO:0000256" key="9">
    <source>
        <dbReference type="ARBA" id="ARBA00051198"/>
    </source>
</evidence>
<evidence type="ECO:0000256" key="11">
    <source>
        <dbReference type="ARBA" id="ARBA00066349"/>
    </source>
</evidence>
<evidence type="ECO:0000256" key="13">
    <source>
        <dbReference type="ARBA" id="ARBA00075219"/>
    </source>
</evidence>
<comment type="catalytic activity">
    <reaction evidence="9">
        <text>D-serine = pyruvate + NH4(+)</text>
        <dbReference type="Rhea" id="RHEA:13977"/>
        <dbReference type="ChEBI" id="CHEBI:15361"/>
        <dbReference type="ChEBI" id="CHEBI:28938"/>
        <dbReference type="ChEBI" id="CHEBI:35247"/>
        <dbReference type="EC" id="4.3.1.18"/>
    </reaction>
    <physiologicalReaction direction="left-to-right" evidence="9">
        <dbReference type="Rhea" id="RHEA:13978"/>
    </physiologicalReaction>
</comment>
<dbReference type="GO" id="GO:0036088">
    <property type="term" value="P:D-serine catabolic process"/>
    <property type="evidence" value="ECO:0007669"/>
    <property type="project" value="TreeGrafter"/>
</dbReference>
<dbReference type="InterPro" id="IPR042208">
    <property type="entry name" value="D-ser_dehydrat-like_sf"/>
</dbReference>
<dbReference type="InterPro" id="IPR001608">
    <property type="entry name" value="Ala_racemase_N"/>
</dbReference>
<dbReference type="Gene3D" id="3.20.20.10">
    <property type="entry name" value="Alanine racemase"/>
    <property type="match status" value="1"/>
</dbReference>
<dbReference type="SMART" id="SM01119">
    <property type="entry name" value="D-ser_dehydrat"/>
    <property type="match status" value="1"/>
</dbReference>